<dbReference type="SUPFAM" id="SSF54736">
    <property type="entry name" value="ClpS-like"/>
    <property type="match status" value="1"/>
</dbReference>
<dbReference type="Pfam" id="PF02207">
    <property type="entry name" value="zf-UBR"/>
    <property type="match status" value="1"/>
</dbReference>
<dbReference type="CDD" id="cd16482">
    <property type="entry name" value="RING-H2_UBR1-like"/>
    <property type="match status" value="1"/>
</dbReference>
<dbReference type="EC" id="2.3.2.27" evidence="10"/>
<evidence type="ECO:0000256" key="6">
    <source>
        <dbReference type="ARBA" id="ARBA00022786"/>
    </source>
</evidence>
<dbReference type="Gene3D" id="3.30.1390.10">
    <property type="match status" value="1"/>
</dbReference>
<feature type="domain" description="UBR-type" evidence="11">
    <location>
        <begin position="89"/>
        <end position="161"/>
    </location>
</feature>
<name>A0A9W9DKM1_9AGAR</name>
<dbReference type="GO" id="GO:0061630">
    <property type="term" value="F:ubiquitin protein ligase activity"/>
    <property type="evidence" value="ECO:0007669"/>
    <property type="project" value="UniProtKB-UniRule"/>
</dbReference>
<dbReference type="InterPro" id="IPR055194">
    <property type="entry name" value="UBR1-like_WH"/>
</dbReference>
<dbReference type="Pfam" id="PF18995">
    <property type="entry name" value="PRT6_C"/>
    <property type="match status" value="1"/>
</dbReference>
<dbReference type="InterPro" id="IPR003126">
    <property type="entry name" value="Znf_UBR"/>
</dbReference>
<keyword evidence="4 10" id="KW-0479">Metal-binding</keyword>
<dbReference type="SMART" id="SM00396">
    <property type="entry name" value="ZnF_UBR1"/>
    <property type="match status" value="1"/>
</dbReference>
<dbReference type="CDD" id="cd19673">
    <property type="entry name" value="UBR-box_UBR3"/>
    <property type="match status" value="1"/>
</dbReference>
<evidence type="ECO:0000259" key="11">
    <source>
        <dbReference type="PROSITE" id="PS51157"/>
    </source>
</evidence>
<protein>
    <recommendedName>
        <fullName evidence="10">E3 ubiquitin-protein ligase</fullName>
        <ecNumber evidence="10">2.3.2.27</ecNumber>
    </recommendedName>
</protein>
<dbReference type="InterPro" id="IPR003769">
    <property type="entry name" value="ClpS_core"/>
</dbReference>
<evidence type="ECO:0000256" key="5">
    <source>
        <dbReference type="ARBA" id="ARBA00022771"/>
    </source>
</evidence>
<keyword evidence="5 10" id="KW-0863">Zinc-finger</keyword>
<evidence type="ECO:0000313" key="12">
    <source>
        <dbReference type="EMBL" id="KAJ4474979.1"/>
    </source>
</evidence>
<keyword evidence="13" id="KW-1185">Reference proteome</keyword>
<evidence type="ECO:0000256" key="9">
    <source>
        <dbReference type="PROSITE-ProRule" id="PRU00508"/>
    </source>
</evidence>
<dbReference type="PROSITE" id="PS51157">
    <property type="entry name" value="ZF_UBR"/>
    <property type="match status" value="1"/>
</dbReference>
<dbReference type="PANTHER" id="PTHR21497">
    <property type="entry name" value="UBIQUITIN LIGASE E3 ALPHA-RELATED"/>
    <property type="match status" value="1"/>
</dbReference>
<comment type="pathway">
    <text evidence="2 10">Protein modification; protein ubiquitination.</text>
</comment>
<dbReference type="SUPFAM" id="SSF46785">
    <property type="entry name" value="Winged helix' DNA-binding domain"/>
    <property type="match status" value="1"/>
</dbReference>
<evidence type="ECO:0000256" key="10">
    <source>
        <dbReference type="RuleBase" id="RU366018"/>
    </source>
</evidence>
<dbReference type="Gene3D" id="2.10.110.30">
    <property type="match status" value="1"/>
</dbReference>
<keyword evidence="7 10" id="KW-0862">Zinc</keyword>
<organism evidence="12 13">
    <name type="scientific">Lentinula aciculospora</name>
    <dbReference type="NCBI Taxonomy" id="153920"/>
    <lineage>
        <taxon>Eukaryota</taxon>
        <taxon>Fungi</taxon>
        <taxon>Dikarya</taxon>
        <taxon>Basidiomycota</taxon>
        <taxon>Agaricomycotina</taxon>
        <taxon>Agaricomycetes</taxon>
        <taxon>Agaricomycetidae</taxon>
        <taxon>Agaricales</taxon>
        <taxon>Marasmiineae</taxon>
        <taxon>Omphalotaceae</taxon>
        <taxon>Lentinula</taxon>
    </lineage>
</organism>
<dbReference type="GO" id="GO:0016567">
    <property type="term" value="P:protein ubiquitination"/>
    <property type="evidence" value="ECO:0007669"/>
    <property type="project" value="UniProtKB-UniRule"/>
</dbReference>
<reference evidence="12" key="1">
    <citation type="submission" date="2022-08" db="EMBL/GenBank/DDBJ databases">
        <title>A Global Phylogenomic Analysis of the Shiitake Genus Lentinula.</title>
        <authorList>
            <consortium name="DOE Joint Genome Institute"/>
            <person name="Sierra-Patev S."/>
            <person name="Min B."/>
            <person name="Naranjo-Ortiz M."/>
            <person name="Looney B."/>
            <person name="Konkel Z."/>
            <person name="Slot J.C."/>
            <person name="Sakamoto Y."/>
            <person name="Steenwyk J.L."/>
            <person name="Rokas A."/>
            <person name="Carro J."/>
            <person name="Camarero S."/>
            <person name="Ferreira P."/>
            <person name="Molpeceres G."/>
            <person name="Ruiz-Duenas F.J."/>
            <person name="Serrano A."/>
            <person name="Henrissat B."/>
            <person name="Drula E."/>
            <person name="Hughes K.W."/>
            <person name="Mata J.L."/>
            <person name="Ishikawa N.K."/>
            <person name="Vargas-Isla R."/>
            <person name="Ushijima S."/>
            <person name="Smith C.A."/>
            <person name="Ahrendt S."/>
            <person name="Andreopoulos W."/>
            <person name="He G."/>
            <person name="Labutti K."/>
            <person name="Lipzen A."/>
            <person name="Ng V."/>
            <person name="Riley R."/>
            <person name="Sandor L."/>
            <person name="Barry K."/>
            <person name="Martinez A.T."/>
            <person name="Xiao Y."/>
            <person name="Gibbons J.G."/>
            <person name="Terashima K."/>
            <person name="Grigoriev I.V."/>
            <person name="Hibbett D.S."/>
        </authorList>
    </citation>
    <scope>NUCLEOTIDE SEQUENCE</scope>
    <source>
        <strain evidence="12">JLM2183</strain>
    </source>
</reference>
<comment type="similarity">
    <text evidence="8 10">Belongs to the E3 ubiquitin-protein ligase UBR1-like family.</text>
</comment>
<dbReference type="Pfam" id="PF02617">
    <property type="entry name" value="ClpS"/>
    <property type="match status" value="1"/>
</dbReference>
<comment type="function">
    <text evidence="10">Ubiquitin ligase protein which is a component of the N-end rule pathway. Recognizes and binds to proteins bearing specific N-terminal residues that are destabilizing according to the N-end rule, leading to their ubiquitination and subsequent degradation.</text>
</comment>
<dbReference type="FunFam" id="2.10.110.30:FF:000002">
    <property type="entry name" value="Putative e3 ubiquitin-protein ligase ubr3"/>
    <property type="match status" value="1"/>
</dbReference>
<comment type="catalytic activity">
    <reaction evidence="1 10">
        <text>S-ubiquitinyl-[E2 ubiquitin-conjugating enzyme]-L-cysteine + [acceptor protein]-L-lysine = [E2 ubiquitin-conjugating enzyme]-L-cysteine + N(6)-ubiquitinyl-[acceptor protein]-L-lysine.</text>
        <dbReference type="EC" id="2.3.2.27"/>
    </reaction>
</comment>
<dbReference type="GO" id="GO:0005737">
    <property type="term" value="C:cytoplasm"/>
    <property type="evidence" value="ECO:0007669"/>
    <property type="project" value="TreeGrafter"/>
</dbReference>
<keyword evidence="3 10" id="KW-0808">Transferase</keyword>
<comment type="caution">
    <text evidence="12">The sequence shown here is derived from an EMBL/GenBank/DDBJ whole genome shotgun (WGS) entry which is preliminary data.</text>
</comment>
<dbReference type="Pfam" id="PF22960">
    <property type="entry name" value="WHD_UBR1"/>
    <property type="match status" value="1"/>
</dbReference>
<evidence type="ECO:0000313" key="13">
    <source>
        <dbReference type="Proteomes" id="UP001150266"/>
    </source>
</evidence>
<dbReference type="Proteomes" id="UP001150266">
    <property type="component" value="Unassembled WGS sequence"/>
</dbReference>
<dbReference type="EMBL" id="JAOTPV010000015">
    <property type="protein sequence ID" value="KAJ4474979.1"/>
    <property type="molecule type" value="Genomic_DNA"/>
</dbReference>
<evidence type="ECO:0000256" key="1">
    <source>
        <dbReference type="ARBA" id="ARBA00000900"/>
    </source>
</evidence>
<dbReference type="InterPro" id="IPR036390">
    <property type="entry name" value="WH_DNA-bd_sf"/>
</dbReference>
<dbReference type="Gene3D" id="1.10.10.2670">
    <property type="entry name" value="E3 ubiquitin-protein ligase"/>
    <property type="match status" value="1"/>
</dbReference>
<feature type="zinc finger region" description="UBR-type" evidence="9">
    <location>
        <begin position="89"/>
        <end position="161"/>
    </location>
</feature>
<evidence type="ECO:0000256" key="3">
    <source>
        <dbReference type="ARBA" id="ARBA00022679"/>
    </source>
</evidence>
<dbReference type="GO" id="GO:0008270">
    <property type="term" value="F:zinc ion binding"/>
    <property type="evidence" value="ECO:0007669"/>
    <property type="project" value="UniProtKB-UniRule"/>
</dbReference>
<dbReference type="InterPro" id="IPR014719">
    <property type="entry name" value="Ribosomal_bL12_C/ClpS-like"/>
</dbReference>
<keyword evidence="6 10" id="KW-0833">Ubl conjugation pathway</keyword>
<sequence length="1893" mass="212187">MNPRDRNSDPLSHLRIVLETMPDSRKYTFTSATRAEILSELYDSFWGPYAHVFLPNSNSSLPLNAILSEVQAKLAFCGAGKEAPMIPGRPCAHILKKGEPCFRCKDCALDDSCVLCSRCFHATDHTDHNVSFFIAQQSGGCCDCGDDEAWRSSIRCPYHPPATSVVGTSGPSSLSLEPRSASKYLPGAIPQPVKHYPYRVSVPPELRGLMNRTVGYALDFVLDTLDFSPDDPSVPSNERDLRLQPSADPMVKDQYCIMIWNDDKHSFDEVIKLLCDLTGRTREEASECAHRVDENGRDLVEMGVDVARLLETAQSIAQIDLGVTMRRAYDTFREQVASVIIEWLLDLTQGRLGTDTLVLREVIAEELLAPRRRDNHSSYEHNTQGLHTLADVANPTRLDHLFLSHTRLWKKPRLSLKEIYTSILTISRDHKLAIAGHFARVYHRVIDAYLLVDREAETSIKYFALQLFTVPSVASHIVRHHKLITRLLAIITSFFTNQIIDKHIVYPPSNPGISSSSTAQGSLEQTLDPDSFPFKSKRFMPVFSDLRYLISNAPVQRLIASNPHLYISQFAKTCQLFMGVNPNKRMVGGHVEYEGDAWISVFNVTLSLGRVIKAYGAAFGVGRDVASNSEHSGSGPGAGELVAAIQTVVHHILMVCTEEKFGTNGFGNGKVQFHKIFFGGAAFHIVKFDVLEGWVSFHHSLHWLLAELFKHVDILEAGRLRREVGVEGGVRDVVMRVASERAVLTVVDFPLRVLSMIAQIRCGLWVRNGFAIRGQLLHYRDFMLRELCYDQDLFILQVALVIMDPNTVIVTILDRFGLLSFFSGGPFSLHHTVYDSTQLMGMAEEVLYVLIAILSESANISQMSVADQARREIVHALALGPCSYTDLIKRISERLVDDATFEKMLQETTKFRAPEGTSDVGTYELKEECFEEVNPFWYHYTRNKREEVEGILRRRLVKLNPAVPDPVLVPRPLNVSPSGPFAVIPSTFESEALLQVMFYAIHNVLTLTDGVGSNSAPPSGEAILDQALHLIMLAIVERPSIFCTLASLRAFEEKKVTLIDALCRLETHEGFKSYKSRLGWILDQMHLWVPTEVETRRILPGFNLNRSNSSTTLGGGIVSTTTDSEQARKVAAKARQEAIMRQMKAQQASFAFSNFEDMEDDDEDQDMDNEREEEVSHGSCIVCQEDLNASKAFGMLGMIQPSRFIRRQPDGHTIYLNDVLQAPESMDRPSPSNQSAVISTFPPLDAEALDANAKAKAAIATATGVSQGYDGFLNQCTRFGLHSSVCSHMMHLDCFHVYSLSIRQRHRAQATRNHPETIPRKEYICPLCKSLGNVILPVSKPPSVEVNTVPFPDWTRGAGISILKSKPDPTLEALQFRNGTGEFVFWSAQDTGYSLAMRNSDKFEGNDGMKMVDTVMVVAKSFSQQTRHLRERHEPDPGERGAGIYLPEELIGYTIASIEIAQRGTDALGGLMVDHLSESQMRMIRGQLSVLTRLSALHFKARPDEGRDAVRQAIIKRLLPEWSRSSLTSFSFPLLLRDPFTVLIETAAVAPGILRHVMVLTYYACLARTVIGLVFMLNKIRSYNTAQLPRRQHEHIFGDVRMFFMSVVRHSPVFEHTATLAFETFGEARIEKLLYEFTLPFLRKASILCRAVLPSSFPTPDFAEMDEPTEYARLLTFLGIPPLADLPNQDTLQNALSGWCAHYGHSHASAPLNFGVVLDIPTVYRLARLPLVLDNLFVDQDKLIPCSRCETIPVDAAICLLCGTTVCFQSTCCMDDERHGECNMHTREYVFLLCIPHKETHVLCHRCGGSLGIYFLVKRCIVVYLYGNNGTFAPSPYLDVHGEADISMRRGRRQYLHYTRWEDIRKAWMNHGVPTIIARKLEGSLDSGGWETF</sequence>
<dbReference type="InterPro" id="IPR039164">
    <property type="entry name" value="UBR1-like"/>
</dbReference>
<dbReference type="InterPro" id="IPR042065">
    <property type="entry name" value="E3_ELL-like"/>
</dbReference>
<evidence type="ECO:0000256" key="7">
    <source>
        <dbReference type="ARBA" id="ARBA00022833"/>
    </source>
</evidence>
<evidence type="ECO:0000256" key="8">
    <source>
        <dbReference type="ARBA" id="ARBA00046341"/>
    </source>
</evidence>
<dbReference type="GO" id="GO:0071596">
    <property type="term" value="P:ubiquitin-dependent protein catabolic process via the N-end rule pathway"/>
    <property type="evidence" value="ECO:0007669"/>
    <property type="project" value="UniProtKB-UniRule"/>
</dbReference>
<dbReference type="PANTHER" id="PTHR21497:SF24">
    <property type="entry name" value="E3 UBIQUITIN-PROTEIN LIGASE UBR1"/>
    <property type="match status" value="1"/>
</dbReference>
<gene>
    <name evidence="12" type="ORF">J3R30DRAFT_3658883</name>
</gene>
<accession>A0A9W9DKM1</accession>
<evidence type="ECO:0000256" key="4">
    <source>
        <dbReference type="ARBA" id="ARBA00022723"/>
    </source>
</evidence>
<dbReference type="OrthoDB" id="26387at2759"/>
<evidence type="ECO:0000256" key="2">
    <source>
        <dbReference type="ARBA" id="ARBA00004906"/>
    </source>
</evidence>
<dbReference type="InterPro" id="IPR044046">
    <property type="entry name" value="E3_ligase_UBR-like_C"/>
</dbReference>
<proteinExistence type="inferred from homology"/>
<dbReference type="GO" id="GO:0000151">
    <property type="term" value="C:ubiquitin ligase complex"/>
    <property type="evidence" value="ECO:0007669"/>
    <property type="project" value="TreeGrafter"/>
</dbReference>